<dbReference type="PANTHER" id="PTHR46094">
    <property type="entry name" value="INTEGRATOR COMPLEX SUBUNIT 9"/>
    <property type="match status" value="1"/>
</dbReference>
<dbReference type="GO" id="GO:0034472">
    <property type="term" value="P:snRNA 3'-end processing"/>
    <property type="evidence" value="ECO:0007669"/>
    <property type="project" value="TreeGrafter"/>
</dbReference>
<proteinExistence type="predicted"/>
<dbReference type="InterPro" id="IPR036866">
    <property type="entry name" value="RibonucZ/Hydroxyglut_hydro"/>
</dbReference>
<dbReference type="EMBL" id="GBXM01066369">
    <property type="protein sequence ID" value="JAH42208.1"/>
    <property type="molecule type" value="Transcribed_RNA"/>
</dbReference>
<protein>
    <submittedName>
        <fullName evidence="3">Uncharacterized protein</fullName>
    </submittedName>
</protein>
<dbReference type="PANTHER" id="PTHR46094:SF1">
    <property type="entry name" value="INTEGRATOR COMPLEX SUBUNIT 9"/>
    <property type="match status" value="1"/>
</dbReference>
<reference evidence="3" key="2">
    <citation type="journal article" date="2015" name="Fish Shellfish Immunol.">
        <title>Early steps in the European eel (Anguilla anguilla)-Vibrio vulnificus interaction in the gills: Role of the RtxA13 toxin.</title>
        <authorList>
            <person name="Callol A."/>
            <person name="Pajuelo D."/>
            <person name="Ebbesson L."/>
            <person name="Teles M."/>
            <person name="MacKenzie S."/>
            <person name="Amaro C."/>
        </authorList>
    </citation>
    <scope>NUCLEOTIDE SEQUENCE</scope>
</reference>
<dbReference type="InterPro" id="IPR027074">
    <property type="entry name" value="Integrator_9su"/>
</dbReference>
<evidence type="ECO:0000256" key="2">
    <source>
        <dbReference type="ARBA" id="ARBA00023242"/>
    </source>
</evidence>
<comment type="subcellular location">
    <subcellularLocation>
        <location evidence="1">Nucleus</location>
    </subcellularLocation>
</comment>
<dbReference type="SUPFAM" id="SSF56281">
    <property type="entry name" value="Metallo-hydrolase/oxidoreductase"/>
    <property type="match status" value="1"/>
</dbReference>
<dbReference type="GO" id="GO:0032039">
    <property type="term" value="C:integrator complex"/>
    <property type="evidence" value="ECO:0007669"/>
    <property type="project" value="InterPro"/>
</dbReference>
<sequence length="90" mass="9913">MMALPYITEHTGFTGTIYATEPTLQIGRLLMEELVNFVERVPKAQTTTCWKNKDIQRLLPGPLKEVSGCVGLGRSATACRRSTLLSARSS</sequence>
<evidence type="ECO:0000256" key="1">
    <source>
        <dbReference type="ARBA" id="ARBA00004123"/>
    </source>
</evidence>
<dbReference type="AlphaFoldDB" id="A0A0E9SNV8"/>
<reference evidence="3" key="1">
    <citation type="submission" date="2014-11" db="EMBL/GenBank/DDBJ databases">
        <authorList>
            <person name="Amaro Gonzalez C."/>
        </authorList>
    </citation>
    <scope>NUCLEOTIDE SEQUENCE</scope>
</reference>
<keyword evidence="2" id="KW-0539">Nucleus</keyword>
<evidence type="ECO:0000313" key="3">
    <source>
        <dbReference type="EMBL" id="JAH42208.1"/>
    </source>
</evidence>
<name>A0A0E9SNV8_ANGAN</name>
<organism evidence="3">
    <name type="scientific">Anguilla anguilla</name>
    <name type="common">European freshwater eel</name>
    <name type="synonym">Muraena anguilla</name>
    <dbReference type="NCBI Taxonomy" id="7936"/>
    <lineage>
        <taxon>Eukaryota</taxon>
        <taxon>Metazoa</taxon>
        <taxon>Chordata</taxon>
        <taxon>Craniata</taxon>
        <taxon>Vertebrata</taxon>
        <taxon>Euteleostomi</taxon>
        <taxon>Actinopterygii</taxon>
        <taxon>Neopterygii</taxon>
        <taxon>Teleostei</taxon>
        <taxon>Anguilliformes</taxon>
        <taxon>Anguillidae</taxon>
        <taxon>Anguilla</taxon>
    </lineage>
</organism>
<dbReference type="Gene3D" id="3.60.15.10">
    <property type="entry name" value="Ribonuclease Z/Hydroxyacylglutathione hydrolase-like"/>
    <property type="match status" value="1"/>
</dbReference>
<accession>A0A0E9SNV8</accession>